<dbReference type="InterPro" id="IPR007391">
    <property type="entry name" value="Vancomycin_resist_VanW"/>
</dbReference>
<dbReference type="Pfam" id="PF04294">
    <property type="entry name" value="VanW"/>
    <property type="match status" value="1"/>
</dbReference>
<dbReference type="AlphaFoldDB" id="W4V2S8"/>
<dbReference type="RefSeq" id="WP_038287200.1">
    <property type="nucleotide sequence ID" value="NZ_BAVR01000006.1"/>
</dbReference>
<gene>
    <name evidence="2" type="ORF">JCM21531_777</name>
</gene>
<organism evidence="2 3">
    <name type="scientific">Acetivibrio straminisolvens JCM 21531</name>
    <dbReference type="NCBI Taxonomy" id="1294263"/>
    <lineage>
        <taxon>Bacteria</taxon>
        <taxon>Bacillati</taxon>
        <taxon>Bacillota</taxon>
        <taxon>Clostridia</taxon>
        <taxon>Eubacteriales</taxon>
        <taxon>Oscillospiraceae</taxon>
        <taxon>Acetivibrio</taxon>
    </lineage>
</organism>
<dbReference type="EMBL" id="BAVR01000006">
    <property type="protein sequence ID" value="GAE87412.1"/>
    <property type="molecule type" value="Genomic_DNA"/>
</dbReference>
<keyword evidence="3" id="KW-1185">Reference proteome</keyword>
<dbReference type="PANTHER" id="PTHR35788:SF1">
    <property type="entry name" value="EXPORTED PROTEIN"/>
    <property type="match status" value="1"/>
</dbReference>
<protein>
    <submittedName>
        <fullName evidence="2">Vancomycin B-type resistance protein VanW</fullName>
    </submittedName>
</protein>
<dbReference type="Pfam" id="PF12229">
    <property type="entry name" value="PG_binding_4"/>
    <property type="match status" value="1"/>
</dbReference>
<evidence type="ECO:0000313" key="2">
    <source>
        <dbReference type="EMBL" id="GAE87412.1"/>
    </source>
</evidence>
<evidence type="ECO:0000259" key="1">
    <source>
        <dbReference type="Pfam" id="PF12229"/>
    </source>
</evidence>
<reference evidence="2" key="1">
    <citation type="journal article" date="2014" name="Genome Announc.">
        <title>Draft Genome Sequence of Clostridium straminisolvens Strain JCM 21531T, Isolated from a Cellulose-Degrading Bacterial Community.</title>
        <authorList>
            <person name="Yuki M."/>
            <person name="Oshima K."/>
            <person name="Suda W."/>
            <person name="Sakamoto M."/>
            <person name="Kitamura K."/>
            <person name="Iida T."/>
            <person name="Hattori M."/>
            <person name="Ohkuma M."/>
        </authorList>
    </citation>
    <scope>NUCLEOTIDE SEQUENCE [LARGE SCALE GENOMIC DNA]</scope>
    <source>
        <strain evidence="2">JCM 21531</strain>
    </source>
</reference>
<dbReference type="InterPro" id="IPR052913">
    <property type="entry name" value="Glycopeptide_resist_protein"/>
</dbReference>
<proteinExistence type="predicted"/>
<comment type="caution">
    <text evidence="2">The sequence shown here is derived from an EMBL/GenBank/DDBJ whole genome shotgun (WGS) entry which is preliminary data.</text>
</comment>
<dbReference type="OrthoDB" id="9797191at2"/>
<evidence type="ECO:0000313" key="3">
    <source>
        <dbReference type="Proteomes" id="UP000019109"/>
    </source>
</evidence>
<dbReference type="Proteomes" id="UP000019109">
    <property type="component" value="Unassembled WGS sequence"/>
</dbReference>
<accession>W4V2S8</accession>
<dbReference type="PANTHER" id="PTHR35788">
    <property type="entry name" value="EXPORTED PROTEIN-RELATED"/>
    <property type="match status" value="1"/>
</dbReference>
<dbReference type="InterPro" id="IPR022029">
    <property type="entry name" value="YoaR-like_PG-bd"/>
</dbReference>
<dbReference type="STRING" id="1294263.JCM21531_777"/>
<name>W4V2S8_9FIRM</name>
<feature type="domain" description="YoaR-like putative peptidoglycan binding" evidence="1">
    <location>
        <begin position="48"/>
        <end position="102"/>
    </location>
</feature>
<sequence>MGNKIRLEKIFAILMTAFLLISNVGCKSNERKVENNVYIKDINVGGKSKAEVEQIVKEISKNIDVEPKDASLNEENLEIIPEVLGKKVNIDSTLKAVLNAKEGERVEPVVEEVMPKITREDVEKRIVEIGSYSTPLIDDSENRVDNIDTASDYLDNEKVLPGEEFSFNGTLGRRTAEKGYKKAPIIKRTESGPTKGYGIGGGICQLSSTLYNAVEKAGLEITERHSHSKKVPYVRQGKDAMVSYGSSDFKFRNNRQNPVVIKTEISDEKVTVRLYEIRK</sequence>